<sequence>MLDKDLIERINQLARKSKTAEGLTDKEKEEQKLLRQKYLQNFRVNFKNTLSSVVIVDKDGNRKPLKPKGI</sequence>
<accession>A0A2S8R9S9</accession>
<dbReference type="InterPro" id="IPR009242">
    <property type="entry name" value="DUF896"/>
</dbReference>
<dbReference type="Pfam" id="PF05979">
    <property type="entry name" value="DUF896"/>
    <property type="match status" value="1"/>
</dbReference>
<dbReference type="HAMAP" id="MF_01103">
    <property type="entry name" value="UPF0291"/>
    <property type="match status" value="1"/>
</dbReference>
<name>A0A2S8R9S9_9FIRM</name>
<proteinExistence type="inferred from homology"/>
<comment type="subcellular location">
    <subcellularLocation>
        <location evidence="2">Cytoplasm</location>
    </subcellularLocation>
</comment>
<dbReference type="SUPFAM" id="SSF158221">
    <property type="entry name" value="YnzC-like"/>
    <property type="match status" value="1"/>
</dbReference>
<evidence type="ECO:0000256" key="1">
    <source>
        <dbReference type="ARBA" id="ARBA00022490"/>
    </source>
</evidence>
<dbReference type="PANTHER" id="PTHR37300:SF2">
    <property type="entry name" value="UPF0291 PROTEIN BC_1827"/>
    <property type="match status" value="1"/>
</dbReference>
<gene>
    <name evidence="3" type="ORF">B9R14_07095</name>
</gene>
<dbReference type="GO" id="GO:0005737">
    <property type="term" value="C:cytoplasm"/>
    <property type="evidence" value="ECO:0007669"/>
    <property type="project" value="UniProtKB-SubCell"/>
</dbReference>
<dbReference type="Proteomes" id="UP000239720">
    <property type="component" value="Unassembled WGS sequence"/>
</dbReference>
<dbReference type="PANTHER" id="PTHR37300">
    <property type="entry name" value="UPF0291 PROTEIN CBO2609/CLC_2481"/>
    <property type="match status" value="1"/>
</dbReference>
<comment type="caution">
    <text evidence="3">The sequence shown here is derived from an EMBL/GenBank/DDBJ whole genome shotgun (WGS) entry which is preliminary data.</text>
</comment>
<evidence type="ECO:0000313" key="3">
    <source>
        <dbReference type="EMBL" id="PQQ66542.1"/>
    </source>
</evidence>
<comment type="similarity">
    <text evidence="2">Belongs to the UPF0291 family.</text>
</comment>
<evidence type="ECO:0000313" key="4">
    <source>
        <dbReference type="Proteomes" id="UP000239720"/>
    </source>
</evidence>
<dbReference type="EMBL" id="NEMB01000003">
    <property type="protein sequence ID" value="PQQ66542.1"/>
    <property type="molecule type" value="Genomic_DNA"/>
</dbReference>
<dbReference type="AlphaFoldDB" id="A0A2S8R9S9"/>
<evidence type="ECO:0000256" key="2">
    <source>
        <dbReference type="HAMAP-Rule" id="MF_01103"/>
    </source>
</evidence>
<reference evidence="3 4" key="1">
    <citation type="journal article" date="2018" name="Syst. Appl. Microbiol.">
        <title>Characterization and high-quality draft genome sequence of Herbivorax saccincola A7, an anaerobic, alkaliphilic, thermophilic, cellulolytic, and xylanolytic bacterium.</title>
        <authorList>
            <person name="Aikawa S."/>
            <person name="Baramee S."/>
            <person name="Sermsathanaswadi J."/>
            <person name="Thianheng P."/>
            <person name="Tachaapaikoon C."/>
            <person name="Shikata A."/>
            <person name="Waeonukul R."/>
            <person name="Pason P."/>
            <person name="Ratanakhanokchai K."/>
            <person name="Kosugi A."/>
        </authorList>
    </citation>
    <scope>NUCLEOTIDE SEQUENCE [LARGE SCALE GENOMIC DNA]</scope>
    <source>
        <strain evidence="3 4">A7</strain>
    </source>
</reference>
<protein>
    <recommendedName>
        <fullName evidence="2">UPF0291 protein B9R14_07095</fullName>
    </recommendedName>
</protein>
<keyword evidence="1 2" id="KW-0963">Cytoplasm</keyword>
<dbReference type="Gene3D" id="1.10.287.540">
    <property type="entry name" value="Helix hairpin bin"/>
    <property type="match status" value="1"/>
</dbReference>
<organism evidence="3 4">
    <name type="scientific">Acetivibrio saccincola</name>
    <dbReference type="NCBI Taxonomy" id="1677857"/>
    <lineage>
        <taxon>Bacteria</taxon>
        <taxon>Bacillati</taxon>
        <taxon>Bacillota</taxon>
        <taxon>Clostridia</taxon>
        <taxon>Eubacteriales</taxon>
        <taxon>Oscillospiraceae</taxon>
        <taxon>Acetivibrio</taxon>
    </lineage>
</organism>
<dbReference type="OrthoDB" id="390105at2"/>